<dbReference type="InterPro" id="IPR013412">
    <property type="entry name" value="CRISPR-assoc_RAMP_Csm3"/>
</dbReference>
<keyword evidence="7" id="KW-0051">Antiviral defense</keyword>
<feature type="domain" description="CRISPR type III-associated protein" evidence="9">
    <location>
        <begin position="11"/>
        <end position="205"/>
    </location>
</feature>
<dbReference type="PANTHER" id="PTHR35579">
    <property type="entry name" value="CRISPR SYSTEM CMS ENDORIBONUCLEASE CSM3"/>
    <property type="match status" value="1"/>
</dbReference>
<dbReference type="AlphaFoldDB" id="A0A2U3D8J3"/>
<dbReference type="InterPro" id="IPR005537">
    <property type="entry name" value="RAMP_III_fam"/>
</dbReference>
<evidence type="ECO:0000256" key="6">
    <source>
        <dbReference type="ARBA" id="ARBA00022884"/>
    </source>
</evidence>
<dbReference type="NCBIfam" id="TIGR02582">
    <property type="entry name" value="cas7_TM1809"/>
    <property type="match status" value="1"/>
</dbReference>
<keyword evidence="5" id="KW-0378">Hydrolase</keyword>
<evidence type="ECO:0000256" key="3">
    <source>
        <dbReference type="ARBA" id="ARBA00022722"/>
    </source>
</evidence>
<dbReference type="GO" id="GO:0003723">
    <property type="term" value="F:RNA binding"/>
    <property type="evidence" value="ECO:0007669"/>
    <property type="project" value="UniProtKB-KW"/>
</dbReference>
<dbReference type="GO" id="GO:0004519">
    <property type="term" value="F:endonuclease activity"/>
    <property type="evidence" value="ECO:0007669"/>
    <property type="project" value="UniProtKB-KW"/>
</dbReference>
<dbReference type="InterPro" id="IPR052216">
    <property type="entry name" value="CRISPR_Csm3_endoribonuclease"/>
</dbReference>
<evidence type="ECO:0000256" key="5">
    <source>
        <dbReference type="ARBA" id="ARBA00022801"/>
    </source>
</evidence>
<evidence type="ECO:0000256" key="2">
    <source>
        <dbReference type="ARBA" id="ARBA00022150"/>
    </source>
</evidence>
<dbReference type="Pfam" id="PF03787">
    <property type="entry name" value="RAMPs"/>
    <property type="match status" value="1"/>
</dbReference>
<evidence type="ECO:0000256" key="1">
    <source>
        <dbReference type="ARBA" id="ARBA00006342"/>
    </source>
</evidence>
<accession>A0A2U3D8J3</accession>
<dbReference type="GO" id="GO:0016787">
    <property type="term" value="F:hydrolase activity"/>
    <property type="evidence" value="ECO:0007669"/>
    <property type="project" value="UniProtKB-KW"/>
</dbReference>
<evidence type="ECO:0000313" key="10">
    <source>
        <dbReference type="EMBL" id="PWI57600.1"/>
    </source>
</evidence>
<keyword evidence="11" id="KW-1185">Reference proteome</keyword>
<keyword evidence="4" id="KW-0255">Endonuclease</keyword>
<dbReference type="GO" id="GO:0051607">
    <property type="term" value="P:defense response to virus"/>
    <property type="evidence" value="ECO:0007669"/>
    <property type="project" value="UniProtKB-KW"/>
</dbReference>
<comment type="caution">
    <text evidence="10">The sequence shown here is derived from an EMBL/GenBank/DDBJ whole genome shotgun (WGS) entry which is preliminary data.</text>
</comment>
<protein>
    <recommendedName>
        <fullName evidence="2">CRISPR system Cms endoribonuclease Csm3</fullName>
    </recommendedName>
    <alternativeName>
        <fullName evidence="8">CRISPR type III A-associated RAMP protein Csm3</fullName>
    </alternativeName>
</protein>
<evidence type="ECO:0000256" key="7">
    <source>
        <dbReference type="ARBA" id="ARBA00023118"/>
    </source>
</evidence>
<reference evidence="10 11" key="1">
    <citation type="submission" date="2016-11" db="EMBL/GenBank/DDBJ databases">
        <title>Comparative genomics of Acidibacillus ferroxidans species.</title>
        <authorList>
            <person name="Oliveira G."/>
            <person name="Nunes G."/>
            <person name="Oliveira R."/>
            <person name="Araujo F."/>
            <person name="Salim A."/>
            <person name="Scholte L."/>
            <person name="Morais D."/>
            <person name="Nancucheo I."/>
            <person name="Johnson D.B."/>
            <person name="Grail B."/>
            <person name="Bittencourt J."/>
            <person name="Valadares R."/>
        </authorList>
    </citation>
    <scope>NUCLEOTIDE SEQUENCE [LARGE SCALE GENOMIC DNA]</scope>
    <source>
        <strain evidence="10 11">Y002</strain>
    </source>
</reference>
<organism evidence="10 11">
    <name type="scientific">Sulfoacidibacillus thermotolerans</name>
    <name type="common">Acidibacillus sulfuroxidans</name>
    <dbReference type="NCBI Taxonomy" id="1765684"/>
    <lineage>
        <taxon>Bacteria</taxon>
        <taxon>Bacillati</taxon>
        <taxon>Bacillota</taxon>
        <taxon>Bacilli</taxon>
        <taxon>Bacillales</taxon>
        <taxon>Alicyclobacillaceae</taxon>
        <taxon>Sulfoacidibacillus</taxon>
    </lineage>
</organism>
<proteinExistence type="inferred from homology"/>
<keyword evidence="3" id="KW-0540">Nuclease</keyword>
<evidence type="ECO:0000256" key="8">
    <source>
        <dbReference type="ARBA" id="ARBA00033183"/>
    </source>
</evidence>
<evidence type="ECO:0000259" key="9">
    <source>
        <dbReference type="Pfam" id="PF03787"/>
    </source>
</evidence>
<dbReference type="EMBL" id="MPDK01000011">
    <property type="protein sequence ID" value="PWI57600.1"/>
    <property type="molecule type" value="Genomic_DNA"/>
</dbReference>
<dbReference type="Proteomes" id="UP000245380">
    <property type="component" value="Unassembled WGS sequence"/>
</dbReference>
<comment type="similarity">
    <text evidence="1">Belongs to the CRISPR-associated Csm3 family.</text>
</comment>
<name>A0A2U3D8J3_SULT2</name>
<evidence type="ECO:0000256" key="4">
    <source>
        <dbReference type="ARBA" id="ARBA00022759"/>
    </source>
</evidence>
<sequence length="221" mass="24793">MLYYLHGTADLVIVSGLHIGGQKQTLEIGGVDNPVIRHPISLFPYIPGSSLKGKLRSLLEAIDGKGIDGNPCGCGRAGCRVCTYFGPHKNTKHSLNPTRFLFRDAMLTDETRDYFNSFMDTEKSGYTEVKAENSVDRRIGISKQTDGGYRMIERVPAGSRFQFEMDIRVYQGDDAKQMEQTVRHLMEVLHHDTLGGSGSRGSGHVRFENIQFQRIEVQPRQ</sequence>
<evidence type="ECO:0000313" key="11">
    <source>
        <dbReference type="Proteomes" id="UP000245380"/>
    </source>
</evidence>
<keyword evidence="6" id="KW-0694">RNA-binding</keyword>
<dbReference type="PANTHER" id="PTHR35579:SF3">
    <property type="entry name" value="CRISPR SYSTEM CMS ENDORIBONUCLEASE CSM3"/>
    <property type="match status" value="1"/>
</dbReference>
<gene>
    <name evidence="10" type="ORF">BM613_08090</name>
</gene>